<organism evidence="2 3">
    <name type="scientific">Flavobacterium columnare</name>
    <dbReference type="NCBI Taxonomy" id="996"/>
    <lineage>
        <taxon>Bacteria</taxon>
        <taxon>Pseudomonadati</taxon>
        <taxon>Bacteroidota</taxon>
        <taxon>Flavobacteriia</taxon>
        <taxon>Flavobacteriales</taxon>
        <taxon>Flavobacteriaceae</taxon>
        <taxon>Flavobacterium</taxon>
    </lineage>
</organism>
<dbReference type="GeneID" id="60758291"/>
<feature type="transmembrane region" description="Helical" evidence="1">
    <location>
        <begin position="32"/>
        <end position="49"/>
    </location>
</feature>
<keyword evidence="1" id="KW-0812">Transmembrane</keyword>
<sequence>MKYMKYTQYAYLVAAVFLFYDTYIKINSGNDMPYLTFFLGLGAVAMFFFRRNFAKKFEKKDNNLEKNKL</sequence>
<evidence type="ECO:0000313" key="3">
    <source>
        <dbReference type="Proteomes" id="UP000304840"/>
    </source>
</evidence>
<dbReference type="AlphaFoldDB" id="A0AAI8CJ91"/>
<feature type="transmembrane region" description="Helical" evidence="1">
    <location>
        <begin position="9"/>
        <end position="26"/>
    </location>
</feature>
<name>A0AAI8CJ91_9FLAO</name>
<reference evidence="2 3" key="2">
    <citation type="submission" date="2019-05" db="EMBL/GenBank/DDBJ databases">
        <authorList>
            <person name="Ravantti J.J."/>
        </authorList>
    </citation>
    <scope>NUCLEOTIDE SEQUENCE [LARGE SCALE GENOMIC DNA]</scope>
    <source>
        <strain evidence="2 3">B185</strain>
    </source>
</reference>
<keyword evidence="1" id="KW-0472">Membrane</keyword>
<accession>A0AAI8CJ91</accession>
<proteinExistence type="predicted"/>
<dbReference type="Proteomes" id="UP000304840">
    <property type="component" value="Chromosome"/>
</dbReference>
<gene>
    <name evidence="2" type="ORF">UN65_11280</name>
</gene>
<evidence type="ECO:0000256" key="1">
    <source>
        <dbReference type="SAM" id="Phobius"/>
    </source>
</evidence>
<dbReference type="RefSeq" id="WP_041253187.1">
    <property type="nucleotide sequence ID" value="NZ_CP010992.1"/>
</dbReference>
<keyword evidence="1" id="KW-1133">Transmembrane helix</keyword>
<reference evidence="3" key="1">
    <citation type="submission" date="2016-03" db="EMBL/GenBank/DDBJ databases">
        <title>Flavobacterium columnare strain B185, complete genome.</title>
        <authorList>
            <person name="Sundberg L.-R."/>
            <person name="Papponen P."/>
            <person name="Laanto E."/>
        </authorList>
    </citation>
    <scope>NUCLEOTIDE SEQUENCE [LARGE SCALE GENOMIC DNA]</scope>
    <source>
        <strain evidence="3">B185</strain>
    </source>
</reference>
<dbReference type="EMBL" id="CP010992">
    <property type="protein sequence ID" value="AMO20830.1"/>
    <property type="molecule type" value="Genomic_DNA"/>
</dbReference>
<evidence type="ECO:0000313" key="2">
    <source>
        <dbReference type="EMBL" id="AMO20830.1"/>
    </source>
</evidence>
<protein>
    <submittedName>
        <fullName evidence="2">Uncharacterized protein</fullName>
    </submittedName>
</protein>